<dbReference type="AlphaFoldDB" id="A0A426XHM4"/>
<comment type="caution">
    <text evidence="1">The sequence shown here is derived from an EMBL/GenBank/DDBJ whole genome shotgun (WGS) entry which is preliminary data.</text>
</comment>
<accession>A0A426XHM4</accession>
<protein>
    <submittedName>
        <fullName evidence="1">Uncharacterized protein</fullName>
    </submittedName>
</protein>
<dbReference type="EMBL" id="AMZH03020625">
    <property type="protein sequence ID" value="RRT38987.1"/>
    <property type="molecule type" value="Genomic_DNA"/>
</dbReference>
<dbReference type="Proteomes" id="UP000287651">
    <property type="component" value="Unassembled WGS sequence"/>
</dbReference>
<reference evidence="1 2" key="1">
    <citation type="journal article" date="2014" name="Agronomy (Basel)">
        <title>A Draft Genome Sequence for Ensete ventricosum, the Drought-Tolerant Tree Against Hunger.</title>
        <authorList>
            <person name="Harrison J."/>
            <person name="Moore K.A."/>
            <person name="Paszkiewicz K."/>
            <person name="Jones T."/>
            <person name="Grant M."/>
            <person name="Ambacheew D."/>
            <person name="Muzemil S."/>
            <person name="Studholme D.J."/>
        </authorList>
    </citation>
    <scope>NUCLEOTIDE SEQUENCE [LARGE SCALE GENOMIC DNA]</scope>
</reference>
<evidence type="ECO:0000313" key="2">
    <source>
        <dbReference type="Proteomes" id="UP000287651"/>
    </source>
</evidence>
<evidence type="ECO:0000313" key="1">
    <source>
        <dbReference type="EMBL" id="RRT38987.1"/>
    </source>
</evidence>
<name>A0A426XHM4_ENSVE</name>
<gene>
    <name evidence="1" type="ORF">B296_00046749</name>
</gene>
<organism evidence="1 2">
    <name type="scientific">Ensete ventricosum</name>
    <name type="common">Abyssinian banana</name>
    <name type="synonym">Musa ensete</name>
    <dbReference type="NCBI Taxonomy" id="4639"/>
    <lineage>
        <taxon>Eukaryota</taxon>
        <taxon>Viridiplantae</taxon>
        <taxon>Streptophyta</taxon>
        <taxon>Embryophyta</taxon>
        <taxon>Tracheophyta</taxon>
        <taxon>Spermatophyta</taxon>
        <taxon>Magnoliopsida</taxon>
        <taxon>Liliopsida</taxon>
        <taxon>Zingiberales</taxon>
        <taxon>Musaceae</taxon>
        <taxon>Ensete</taxon>
    </lineage>
</organism>
<sequence length="66" mass="6911">MHTTSPVLTTSLRAFGPASSGCSSTSPMLGTQWSPGLSSSWAFSYPSPPTLSSPTLPTYRAYDVVV</sequence>
<proteinExistence type="predicted"/>